<sequence>MSPSATPIPPPPPPAPVNVWADRICIKGEPLIQELRWPHRLLHVDTMTSHVRTGADTYNDVVAPRYNVLSYTWGYYQDRSKTPGPALDVRGVDWPIPPILKKHFTVAAFQKAIQRATSCFDNHGVSTGRCDWLWVDVACIPQEHEGEDAEAKELRQQEIAKQVEIFKRADTAFAWLCSLRKPKGSSRGRRRPRSHRAKTRRFRRRSLHRRRRLLRQELPLVTLLEIVRFVNRHVGGFPDKRAAKQFLHKLDMRSERLSAWQSSILEHPWFKSLWTLQEMVLRPNAHCLFEDGVLRLPMDGPFNFHNMNHDMGTLSDIFVPPNTMIQRLLSDAETMFAQRCRRRGGVPATKAIKAGRAVTSKIFERFSKLFALMDAKGLDCLGIEFPHYAYSSAQHRRVSRRVDRIYGIVQTYGIACGARRAGFPEQLEEIAELHSLEDEFGEKLVTKAPLLSQIFIHSRTREQGPPRRSWLITQNCKVNDFFWQSFTSSYQVQNLFSTFETRRESIGGDLRLRFRGLAWQLDEFVQVVSQSSCLMSEISRKGLFSPVNIGLSSRYRGLMLDHHVSRMVLGQVVDYFHNYDEMTSAVRALYQHYCGKDRTEGDGTVRSIHLSWIRVCLLGSGGIKNTPIRSYVGIVLAPASETTWQRIGLMRWVEFYSQEDCEPYSFLPLADRVECSII</sequence>
<reference evidence="4" key="4">
    <citation type="journal article" date="2015" name="G3 (Bethesda)">
        <title>Genome sequences of three phytopathogenic species of the Magnaporthaceae family of fungi.</title>
        <authorList>
            <person name="Okagaki L.H."/>
            <person name="Nunes C.C."/>
            <person name="Sailsbery J."/>
            <person name="Clay B."/>
            <person name="Brown D."/>
            <person name="John T."/>
            <person name="Oh Y."/>
            <person name="Young N."/>
            <person name="Fitzgerald M."/>
            <person name="Haas B.J."/>
            <person name="Zeng Q."/>
            <person name="Young S."/>
            <person name="Adiconis X."/>
            <person name="Fan L."/>
            <person name="Levin J.Z."/>
            <person name="Mitchell T.K."/>
            <person name="Okubara P.A."/>
            <person name="Farman M.L."/>
            <person name="Kohn L.M."/>
            <person name="Birren B."/>
            <person name="Ma L.-J."/>
            <person name="Dean R.A."/>
        </authorList>
    </citation>
    <scope>NUCLEOTIDE SEQUENCE</scope>
    <source>
        <strain evidence="4">R3-111a-1</strain>
    </source>
</reference>
<evidence type="ECO:0000256" key="1">
    <source>
        <dbReference type="SAM" id="MobiDB-lite"/>
    </source>
</evidence>
<reference evidence="5" key="1">
    <citation type="submission" date="2010-07" db="EMBL/GenBank/DDBJ databases">
        <title>The genome sequence of Gaeumannomyces graminis var. tritici strain R3-111a-1.</title>
        <authorList>
            <consortium name="The Broad Institute Genome Sequencing Platform"/>
            <person name="Ma L.-J."/>
            <person name="Dead R."/>
            <person name="Young S."/>
            <person name="Zeng Q."/>
            <person name="Koehrsen M."/>
            <person name="Alvarado L."/>
            <person name="Berlin A."/>
            <person name="Chapman S.B."/>
            <person name="Chen Z."/>
            <person name="Freedman E."/>
            <person name="Gellesch M."/>
            <person name="Goldberg J."/>
            <person name="Griggs A."/>
            <person name="Gujja S."/>
            <person name="Heilman E.R."/>
            <person name="Heiman D."/>
            <person name="Hepburn T."/>
            <person name="Howarth C."/>
            <person name="Jen D."/>
            <person name="Larson L."/>
            <person name="Mehta T."/>
            <person name="Neiman D."/>
            <person name="Pearson M."/>
            <person name="Roberts A."/>
            <person name="Saif S."/>
            <person name="Shea T."/>
            <person name="Shenoy N."/>
            <person name="Sisk P."/>
            <person name="Stolte C."/>
            <person name="Sykes S."/>
            <person name="Walk T."/>
            <person name="White J."/>
            <person name="Yandava C."/>
            <person name="Haas B."/>
            <person name="Nusbaum C."/>
            <person name="Birren B."/>
        </authorList>
    </citation>
    <scope>NUCLEOTIDE SEQUENCE [LARGE SCALE GENOMIC DNA]</scope>
    <source>
        <strain evidence="5">R3-111a-1</strain>
    </source>
</reference>
<dbReference type="EnsemblFungi" id="EJT80744">
    <property type="protein sequence ID" value="EJT80744"/>
    <property type="gene ID" value="GGTG_00738"/>
</dbReference>
<dbReference type="GeneID" id="20341196"/>
<accession>J3NHK1</accession>
<feature type="region of interest" description="Disordered" evidence="1">
    <location>
        <begin position="182"/>
        <end position="202"/>
    </location>
</feature>
<reference evidence="4" key="5">
    <citation type="submission" date="2018-04" db="UniProtKB">
        <authorList>
            <consortium name="EnsemblFungi"/>
        </authorList>
    </citation>
    <scope>IDENTIFICATION</scope>
    <source>
        <strain evidence="4">R3-111a-1</strain>
    </source>
</reference>
<dbReference type="VEuPathDB" id="FungiDB:GGTG_00738"/>
<name>J3NHK1_GAET3</name>
<dbReference type="OrthoDB" id="2157530at2759"/>
<dbReference type="InterPro" id="IPR010730">
    <property type="entry name" value="HET"/>
</dbReference>
<dbReference type="Proteomes" id="UP000006039">
    <property type="component" value="Unassembled WGS sequence"/>
</dbReference>
<organism evidence="3">
    <name type="scientific">Gaeumannomyces tritici (strain R3-111a-1)</name>
    <name type="common">Wheat and barley take-all root rot fungus</name>
    <name type="synonym">Gaeumannomyces graminis var. tritici</name>
    <dbReference type="NCBI Taxonomy" id="644352"/>
    <lineage>
        <taxon>Eukaryota</taxon>
        <taxon>Fungi</taxon>
        <taxon>Dikarya</taxon>
        <taxon>Ascomycota</taxon>
        <taxon>Pezizomycotina</taxon>
        <taxon>Sordariomycetes</taxon>
        <taxon>Sordariomycetidae</taxon>
        <taxon>Magnaporthales</taxon>
        <taxon>Magnaporthaceae</taxon>
        <taxon>Gaeumannomyces</taxon>
    </lineage>
</organism>
<dbReference type="HOGENOM" id="CLU_025795_0_0_1"/>
<dbReference type="RefSeq" id="XP_009216753.1">
    <property type="nucleotide sequence ID" value="XM_009218489.1"/>
</dbReference>
<feature type="domain" description="Heterokaryon incompatibility" evidence="2">
    <location>
        <begin position="66"/>
        <end position="278"/>
    </location>
</feature>
<proteinExistence type="predicted"/>
<evidence type="ECO:0000313" key="5">
    <source>
        <dbReference type="Proteomes" id="UP000006039"/>
    </source>
</evidence>
<dbReference type="InterPro" id="IPR052895">
    <property type="entry name" value="HetReg/Transcr_Mod"/>
</dbReference>
<dbReference type="PANTHER" id="PTHR24148:SF64">
    <property type="entry name" value="HETEROKARYON INCOMPATIBILITY DOMAIN-CONTAINING PROTEIN"/>
    <property type="match status" value="1"/>
</dbReference>
<evidence type="ECO:0000313" key="3">
    <source>
        <dbReference type="EMBL" id="EJT80744.1"/>
    </source>
</evidence>
<protein>
    <recommendedName>
        <fullName evidence="2">Heterokaryon incompatibility domain-containing protein</fullName>
    </recommendedName>
</protein>
<reference evidence="3" key="2">
    <citation type="submission" date="2010-07" db="EMBL/GenBank/DDBJ databases">
        <authorList>
            <consortium name="The Broad Institute Genome Sequencing Platform"/>
            <consortium name="Broad Institute Genome Sequencing Center for Infectious Disease"/>
            <person name="Ma L.-J."/>
            <person name="Dead R."/>
            <person name="Young S."/>
            <person name="Zeng Q."/>
            <person name="Koehrsen M."/>
            <person name="Alvarado L."/>
            <person name="Berlin A."/>
            <person name="Chapman S.B."/>
            <person name="Chen Z."/>
            <person name="Freedman E."/>
            <person name="Gellesch M."/>
            <person name="Goldberg J."/>
            <person name="Griggs A."/>
            <person name="Gujja S."/>
            <person name="Heilman E.R."/>
            <person name="Heiman D."/>
            <person name="Hepburn T."/>
            <person name="Howarth C."/>
            <person name="Jen D."/>
            <person name="Larson L."/>
            <person name="Mehta T."/>
            <person name="Neiman D."/>
            <person name="Pearson M."/>
            <person name="Roberts A."/>
            <person name="Saif S."/>
            <person name="Shea T."/>
            <person name="Shenoy N."/>
            <person name="Sisk P."/>
            <person name="Stolte C."/>
            <person name="Sykes S."/>
            <person name="Walk T."/>
            <person name="White J."/>
            <person name="Yandava C."/>
            <person name="Haas B."/>
            <person name="Nusbaum C."/>
            <person name="Birren B."/>
        </authorList>
    </citation>
    <scope>NUCLEOTIDE SEQUENCE</scope>
    <source>
        <strain evidence="3">R3-111a-1</strain>
    </source>
</reference>
<evidence type="ECO:0000259" key="2">
    <source>
        <dbReference type="Pfam" id="PF06985"/>
    </source>
</evidence>
<evidence type="ECO:0000313" key="4">
    <source>
        <dbReference type="EnsemblFungi" id="EJT80744"/>
    </source>
</evidence>
<dbReference type="AlphaFoldDB" id="J3NHK1"/>
<dbReference type="eggNOG" id="ENOG502SUUJ">
    <property type="taxonomic scope" value="Eukaryota"/>
</dbReference>
<keyword evidence="5" id="KW-1185">Reference proteome</keyword>
<reference evidence="3" key="3">
    <citation type="submission" date="2010-09" db="EMBL/GenBank/DDBJ databases">
        <title>Annotation of Gaeumannomyces graminis var. tritici R3-111a-1.</title>
        <authorList>
            <consortium name="The Broad Institute Genome Sequencing Platform"/>
            <person name="Ma L.-J."/>
            <person name="Dead R."/>
            <person name="Young S.K."/>
            <person name="Zeng Q."/>
            <person name="Gargeya S."/>
            <person name="Fitzgerald M."/>
            <person name="Haas B."/>
            <person name="Abouelleil A."/>
            <person name="Alvarado L."/>
            <person name="Arachchi H.M."/>
            <person name="Berlin A."/>
            <person name="Brown A."/>
            <person name="Chapman S.B."/>
            <person name="Chen Z."/>
            <person name="Dunbar C."/>
            <person name="Freedman E."/>
            <person name="Gearin G."/>
            <person name="Gellesch M."/>
            <person name="Goldberg J."/>
            <person name="Griggs A."/>
            <person name="Gujja S."/>
            <person name="Heiman D."/>
            <person name="Howarth C."/>
            <person name="Larson L."/>
            <person name="Lui A."/>
            <person name="MacDonald P.J.P."/>
            <person name="Mehta T."/>
            <person name="Montmayeur A."/>
            <person name="Murphy C."/>
            <person name="Neiman D."/>
            <person name="Pearson M."/>
            <person name="Priest M."/>
            <person name="Roberts A."/>
            <person name="Saif S."/>
            <person name="Shea T."/>
            <person name="Shenoy N."/>
            <person name="Sisk P."/>
            <person name="Stolte C."/>
            <person name="Sykes S."/>
            <person name="Yandava C."/>
            <person name="Wortman J."/>
            <person name="Nusbaum C."/>
            <person name="Birren B."/>
        </authorList>
    </citation>
    <scope>NUCLEOTIDE SEQUENCE</scope>
    <source>
        <strain evidence="3">R3-111a-1</strain>
    </source>
</reference>
<dbReference type="Pfam" id="PF06985">
    <property type="entry name" value="HET"/>
    <property type="match status" value="1"/>
</dbReference>
<gene>
    <name evidence="4" type="primary">20341196</name>
    <name evidence="3" type="ORF">GGTG_00738</name>
</gene>
<dbReference type="STRING" id="644352.J3NHK1"/>
<dbReference type="EMBL" id="GL385395">
    <property type="protein sequence ID" value="EJT80744.1"/>
    <property type="molecule type" value="Genomic_DNA"/>
</dbReference>
<dbReference type="PANTHER" id="PTHR24148">
    <property type="entry name" value="ANKYRIN REPEAT DOMAIN-CONTAINING PROTEIN 39 HOMOLOG-RELATED"/>
    <property type="match status" value="1"/>
</dbReference>